<accession>A0A222P6J4</accession>
<organism evidence="5 6">
    <name type="scientific">Legionella clemsonensis</name>
    <dbReference type="NCBI Taxonomy" id="1867846"/>
    <lineage>
        <taxon>Bacteria</taxon>
        <taxon>Pseudomonadati</taxon>
        <taxon>Pseudomonadota</taxon>
        <taxon>Gammaproteobacteria</taxon>
        <taxon>Legionellales</taxon>
        <taxon>Legionellaceae</taxon>
        <taxon>Legionella</taxon>
    </lineage>
</organism>
<dbReference type="SUPFAM" id="SSF56349">
    <property type="entry name" value="DNA breaking-rejoining enzymes"/>
    <property type="match status" value="1"/>
</dbReference>
<dbReference type="PANTHER" id="PTHR30629:SF2">
    <property type="entry name" value="PROPHAGE INTEGRASE INTS-RELATED"/>
    <property type="match status" value="1"/>
</dbReference>
<evidence type="ECO:0000313" key="6">
    <source>
        <dbReference type="Proteomes" id="UP000201728"/>
    </source>
</evidence>
<evidence type="ECO:0000256" key="3">
    <source>
        <dbReference type="ARBA" id="ARBA00023172"/>
    </source>
</evidence>
<name>A0A222P6J4_9GAMM</name>
<evidence type="ECO:0000259" key="4">
    <source>
        <dbReference type="PROSITE" id="PS51898"/>
    </source>
</evidence>
<dbReference type="Gene3D" id="1.10.443.10">
    <property type="entry name" value="Intergrase catalytic core"/>
    <property type="match status" value="1"/>
</dbReference>
<dbReference type="InterPro" id="IPR013762">
    <property type="entry name" value="Integrase-like_cat_sf"/>
</dbReference>
<dbReference type="KEGG" id="lcd:clem_14640"/>
<protein>
    <submittedName>
        <fullName evidence="5">Prophage CPS-53 integrase</fullName>
    </submittedName>
</protein>
<dbReference type="Pfam" id="PF00589">
    <property type="entry name" value="Phage_integrase"/>
    <property type="match status" value="1"/>
</dbReference>
<dbReference type="PANTHER" id="PTHR30629">
    <property type="entry name" value="PROPHAGE INTEGRASE"/>
    <property type="match status" value="1"/>
</dbReference>
<evidence type="ECO:0000256" key="2">
    <source>
        <dbReference type="ARBA" id="ARBA00022908"/>
    </source>
</evidence>
<dbReference type="InterPro" id="IPR011010">
    <property type="entry name" value="DNA_brk_join_enz"/>
</dbReference>
<dbReference type="Proteomes" id="UP000201728">
    <property type="component" value="Chromosome"/>
</dbReference>
<dbReference type="AlphaFoldDB" id="A0A222P6J4"/>
<feature type="domain" description="Tyr recombinase" evidence="4">
    <location>
        <begin position="1"/>
        <end position="156"/>
    </location>
</feature>
<comment type="similarity">
    <text evidence="1">Belongs to the 'phage' integrase family.</text>
</comment>
<dbReference type="PROSITE" id="PS51898">
    <property type="entry name" value="TYR_RECOMBINASE"/>
    <property type="match status" value="1"/>
</dbReference>
<keyword evidence="3" id="KW-0233">DNA recombination</keyword>
<dbReference type="InterPro" id="IPR050808">
    <property type="entry name" value="Phage_Integrase"/>
</dbReference>
<reference evidence="5 6" key="1">
    <citation type="submission" date="2016-07" db="EMBL/GenBank/DDBJ databases">
        <authorList>
            <person name="Hassler H."/>
        </authorList>
    </citation>
    <scope>NUCLEOTIDE SEQUENCE [LARGE SCALE GENOMIC DNA]</scope>
    <source>
        <strain evidence="5 6">CDC-D5610</strain>
    </source>
</reference>
<dbReference type="GO" id="GO:0015074">
    <property type="term" value="P:DNA integration"/>
    <property type="evidence" value="ECO:0007669"/>
    <property type="project" value="UniProtKB-KW"/>
</dbReference>
<sequence length="156" mass="17814">MSLQTKSAIKLILLTGIRTAELRLAQWSEFNFEQSLWTIPASHSKTSIITKIHLSPQTRAILYELKAHVASSFVLSGADKLTPLTENALPRAIKRIQERVGILDWTAHDLRRTLLPSLEKSLHVDPVVIEKCLGHKMSKLWRLTIKMKCFLNKKKH</sequence>
<keyword evidence="2" id="KW-0229">DNA integration</keyword>
<proteinExistence type="inferred from homology"/>
<dbReference type="GO" id="GO:0003677">
    <property type="term" value="F:DNA binding"/>
    <property type="evidence" value="ECO:0007669"/>
    <property type="project" value="InterPro"/>
</dbReference>
<keyword evidence="6" id="KW-1185">Reference proteome</keyword>
<evidence type="ECO:0000313" key="5">
    <source>
        <dbReference type="EMBL" id="ASQ47453.1"/>
    </source>
</evidence>
<evidence type="ECO:0000256" key="1">
    <source>
        <dbReference type="ARBA" id="ARBA00008857"/>
    </source>
</evidence>
<dbReference type="EMBL" id="CP016397">
    <property type="protein sequence ID" value="ASQ47453.1"/>
    <property type="molecule type" value="Genomic_DNA"/>
</dbReference>
<dbReference type="GO" id="GO:0006310">
    <property type="term" value="P:DNA recombination"/>
    <property type="evidence" value="ECO:0007669"/>
    <property type="project" value="UniProtKB-KW"/>
</dbReference>
<dbReference type="RefSeq" id="WP_232505506.1">
    <property type="nucleotide sequence ID" value="NZ_CP016397.1"/>
</dbReference>
<dbReference type="InterPro" id="IPR002104">
    <property type="entry name" value="Integrase_catalytic"/>
</dbReference>
<gene>
    <name evidence="5" type="primary">intS_2</name>
    <name evidence="5" type="ORF">clem_14640</name>
</gene>